<dbReference type="Proteomes" id="UP000799536">
    <property type="component" value="Unassembled WGS sequence"/>
</dbReference>
<reference evidence="2" key="1">
    <citation type="journal article" date="2020" name="Stud. Mycol.">
        <title>101 Dothideomycetes genomes: a test case for predicting lifestyles and emergence of pathogens.</title>
        <authorList>
            <person name="Haridas S."/>
            <person name="Albert R."/>
            <person name="Binder M."/>
            <person name="Bloem J."/>
            <person name="Labutti K."/>
            <person name="Salamov A."/>
            <person name="Andreopoulos B."/>
            <person name="Baker S."/>
            <person name="Barry K."/>
            <person name="Bills G."/>
            <person name="Bluhm B."/>
            <person name="Cannon C."/>
            <person name="Castanera R."/>
            <person name="Culley D."/>
            <person name="Daum C."/>
            <person name="Ezra D."/>
            <person name="Gonzalez J."/>
            <person name="Henrissat B."/>
            <person name="Kuo A."/>
            <person name="Liang C."/>
            <person name="Lipzen A."/>
            <person name="Lutzoni F."/>
            <person name="Magnuson J."/>
            <person name="Mondo S."/>
            <person name="Nolan M."/>
            <person name="Ohm R."/>
            <person name="Pangilinan J."/>
            <person name="Park H.-J."/>
            <person name="Ramirez L."/>
            <person name="Alfaro M."/>
            <person name="Sun H."/>
            <person name="Tritt A."/>
            <person name="Yoshinaga Y."/>
            <person name="Zwiers L.-H."/>
            <person name="Turgeon B."/>
            <person name="Goodwin S."/>
            <person name="Spatafora J."/>
            <person name="Crous P."/>
            <person name="Grigoriev I."/>
        </authorList>
    </citation>
    <scope>NUCLEOTIDE SEQUENCE</scope>
    <source>
        <strain evidence="2">ATCC 74209</strain>
    </source>
</reference>
<keyword evidence="3" id="KW-1185">Reference proteome</keyword>
<protein>
    <submittedName>
        <fullName evidence="2">Uncharacterized protein</fullName>
    </submittedName>
</protein>
<evidence type="ECO:0000256" key="1">
    <source>
        <dbReference type="SAM" id="Phobius"/>
    </source>
</evidence>
<dbReference type="AlphaFoldDB" id="A0A9P4JUI4"/>
<sequence>MSNHPPVTASSALLAVVVVVVVVVVAPGQHSRHMASRGTCGARTGLPFPRQYAIGCCFPTLNYIDPEAFCWSYRGASVLGRVHTREAYSSRTWEELALCMYVHMWTR</sequence>
<feature type="transmembrane region" description="Helical" evidence="1">
    <location>
        <begin position="6"/>
        <end position="27"/>
    </location>
</feature>
<keyword evidence="1" id="KW-0472">Membrane</keyword>
<keyword evidence="1" id="KW-1133">Transmembrane helix</keyword>
<comment type="caution">
    <text evidence="2">The sequence shown here is derived from an EMBL/GenBank/DDBJ whole genome shotgun (WGS) entry which is preliminary data.</text>
</comment>
<dbReference type="EMBL" id="ML993846">
    <property type="protein sequence ID" value="KAF2206043.1"/>
    <property type="molecule type" value="Genomic_DNA"/>
</dbReference>
<evidence type="ECO:0000313" key="2">
    <source>
        <dbReference type="EMBL" id="KAF2206043.1"/>
    </source>
</evidence>
<keyword evidence="1" id="KW-0812">Transmembrane</keyword>
<name>A0A9P4JUI4_9PLEO</name>
<organism evidence="2 3">
    <name type="scientific">Delitschia confertaspora ATCC 74209</name>
    <dbReference type="NCBI Taxonomy" id="1513339"/>
    <lineage>
        <taxon>Eukaryota</taxon>
        <taxon>Fungi</taxon>
        <taxon>Dikarya</taxon>
        <taxon>Ascomycota</taxon>
        <taxon>Pezizomycotina</taxon>
        <taxon>Dothideomycetes</taxon>
        <taxon>Pleosporomycetidae</taxon>
        <taxon>Pleosporales</taxon>
        <taxon>Delitschiaceae</taxon>
        <taxon>Delitschia</taxon>
    </lineage>
</organism>
<accession>A0A9P4JUI4</accession>
<gene>
    <name evidence="2" type="ORF">GQ43DRAFT_1317</name>
</gene>
<evidence type="ECO:0000313" key="3">
    <source>
        <dbReference type="Proteomes" id="UP000799536"/>
    </source>
</evidence>
<proteinExistence type="predicted"/>